<dbReference type="AlphaFoldDB" id="A0A194WSV1"/>
<protein>
    <submittedName>
        <fullName evidence="2">Uncharacterized protein</fullName>
    </submittedName>
</protein>
<name>A0A194WSV1_MOLSC</name>
<feature type="region of interest" description="Disordered" evidence="1">
    <location>
        <begin position="124"/>
        <end position="153"/>
    </location>
</feature>
<reference evidence="2 3" key="1">
    <citation type="submission" date="2015-10" db="EMBL/GenBank/DDBJ databases">
        <title>Full genome of DAOMC 229536 Phialocephala scopiformis, a fungal endophyte of spruce producing the potent anti-insectan compound rugulosin.</title>
        <authorList>
            <consortium name="DOE Joint Genome Institute"/>
            <person name="Walker A.K."/>
            <person name="Frasz S.L."/>
            <person name="Seifert K.A."/>
            <person name="Miller J.D."/>
            <person name="Mondo S.J."/>
            <person name="Labutti K."/>
            <person name="Lipzen A."/>
            <person name="Dockter R."/>
            <person name="Kennedy M."/>
            <person name="Grigoriev I.V."/>
            <person name="Spatafora J.W."/>
        </authorList>
    </citation>
    <scope>NUCLEOTIDE SEQUENCE [LARGE SCALE GENOMIC DNA]</scope>
    <source>
        <strain evidence="2 3">CBS 120377</strain>
    </source>
</reference>
<dbReference type="InParanoid" id="A0A194WSV1"/>
<sequence length="169" mass="18902">MSSGCGAPPLKKDSLGEKNLEARHLDLFYDTNHPIFNKSPCYSTSSQTDPSIDQRNESLDPLPPPCCYFLIYRCSGVKDVRAALLDVSRFSWDFLSLPELASAAQHIFSLSVFSPNYMGGNFLSLATKPPHQTKPNSSDQRDHPDLRHGDSPRESNLILQSLPYRCVCR</sequence>
<dbReference type="GeneID" id="28815900"/>
<evidence type="ECO:0000256" key="1">
    <source>
        <dbReference type="SAM" id="MobiDB-lite"/>
    </source>
</evidence>
<evidence type="ECO:0000313" key="3">
    <source>
        <dbReference type="Proteomes" id="UP000070700"/>
    </source>
</evidence>
<dbReference type="EMBL" id="KQ947428">
    <property type="protein sequence ID" value="KUJ10697.1"/>
    <property type="molecule type" value="Genomic_DNA"/>
</dbReference>
<accession>A0A194WSV1</accession>
<keyword evidence="3" id="KW-1185">Reference proteome</keyword>
<feature type="compositionally biased region" description="Basic and acidic residues" evidence="1">
    <location>
        <begin position="139"/>
        <end position="153"/>
    </location>
</feature>
<evidence type="ECO:0000313" key="2">
    <source>
        <dbReference type="EMBL" id="KUJ10697.1"/>
    </source>
</evidence>
<proteinExistence type="predicted"/>
<dbReference type="RefSeq" id="XP_018065052.1">
    <property type="nucleotide sequence ID" value="XM_018206174.1"/>
</dbReference>
<dbReference type="KEGG" id="psco:LY89DRAFT_249194"/>
<organism evidence="2 3">
    <name type="scientific">Mollisia scopiformis</name>
    <name type="common">Conifer needle endophyte fungus</name>
    <name type="synonym">Phialocephala scopiformis</name>
    <dbReference type="NCBI Taxonomy" id="149040"/>
    <lineage>
        <taxon>Eukaryota</taxon>
        <taxon>Fungi</taxon>
        <taxon>Dikarya</taxon>
        <taxon>Ascomycota</taxon>
        <taxon>Pezizomycotina</taxon>
        <taxon>Leotiomycetes</taxon>
        <taxon>Helotiales</taxon>
        <taxon>Mollisiaceae</taxon>
        <taxon>Mollisia</taxon>
    </lineage>
</organism>
<gene>
    <name evidence="2" type="ORF">LY89DRAFT_249194</name>
</gene>
<dbReference type="Proteomes" id="UP000070700">
    <property type="component" value="Unassembled WGS sequence"/>
</dbReference>